<dbReference type="PANTHER" id="PTHR13939">
    <property type="entry name" value="NICOTINAMIDE-NUCLEOTIDE AMIDOHYDROLASE PNCC"/>
    <property type="match status" value="1"/>
</dbReference>
<evidence type="ECO:0000313" key="2">
    <source>
        <dbReference type="EMBL" id="CAB4702453.1"/>
    </source>
</evidence>
<dbReference type="InterPro" id="IPR050101">
    <property type="entry name" value="CinA"/>
</dbReference>
<accession>A0A6J6PZ94</accession>
<dbReference type="InterPro" id="IPR001453">
    <property type="entry name" value="MoaB/Mog_dom"/>
</dbReference>
<dbReference type="Pfam" id="PF24102">
    <property type="entry name" value="FLAD1_M"/>
    <property type="match status" value="1"/>
</dbReference>
<name>A0A6J6PZ94_9ZZZZ</name>
<dbReference type="SMART" id="SM00852">
    <property type="entry name" value="MoCF_biosynth"/>
    <property type="match status" value="1"/>
</dbReference>
<dbReference type="InterPro" id="IPR056596">
    <property type="entry name" value="FLAD1_M"/>
</dbReference>
<evidence type="ECO:0000259" key="1">
    <source>
        <dbReference type="SMART" id="SM00852"/>
    </source>
</evidence>
<dbReference type="CDD" id="cd00885">
    <property type="entry name" value="cinA"/>
    <property type="match status" value="1"/>
</dbReference>
<dbReference type="EMBL" id="CAEZXP010000005">
    <property type="protein sequence ID" value="CAB4702453.1"/>
    <property type="molecule type" value="Genomic_DNA"/>
</dbReference>
<protein>
    <submittedName>
        <fullName evidence="2">Unannotated protein</fullName>
    </submittedName>
</protein>
<proteinExistence type="predicted"/>
<dbReference type="InterPro" id="IPR036425">
    <property type="entry name" value="MoaB/Mog-like_dom_sf"/>
</dbReference>
<dbReference type="Gene3D" id="3.40.980.10">
    <property type="entry name" value="MoaB/Mog-like domain"/>
    <property type="match status" value="1"/>
</dbReference>
<dbReference type="PANTHER" id="PTHR13939:SF0">
    <property type="entry name" value="NMN AMIDOHYDROLASE-LIKE PROTEIN YFAY"/>
    <property type="match status" value="1"/>
</dbReference>
<feature type="domain" description="MoaB/Mog" evidence="1">
    <location>
        <begin position="10"/>
        <end position="168"/>
    </location>
</feature>
<dbReference type="AlphaFoldDB" id="A0A6J6PZ94"/>
<gene>
    <name evidence="2" type="ORF">UFOPK2399_01447</name>
</gene>
<reference evidence="2" key="1">
    <citation type="submission" date="2020-05" db="EMBL/GenBank/DDBJ databases">
        <authorList>
            <person name="Chiriac C."/>
            <person name="Salcher M."/>
            <person name="Ghai R."/>
            <person name="Kavagutti S V."/>
        </authorList>
    </citation>
    <scope>NUCLEOTIDE SEQUENCE</scope>
</reference>
<organism evidence="2">
    <name type="scientific">freshwater metagenome</name>
    <dbReference type="NCBI Taxonomy" id="449393"/>
    <lineage>
        <taxon>unclassified sequences</taxon>
        <taxon>metagenomes</taxon>
        <taxon>ecological metagenomes</taxon>
    </lineage>
</organism>
<dbReference type="SUPFAM" id="SSF53218">
    <property type="entry name" value="Molybdenum cofactor biosynthesis proteins"/>
    <property type="match status" value="1"/>
</dbReference>
<sequence>MAHTHAMRAAILTIGNELVSGDVENTNASWLARRLESIGVRVVLSASIPDELDTIVEFVRREGARVDVLLVTGGLGGTPDDITRQALAAAYGVPQVEVAELAADLRARFSWDPDYAARWALLPEGSRPLVNPRGGAPGFAIGNAWVMPGLPSEMEAMFDRYASEIGSARPIGSWRRVFATGESRIAAVLEEATARWPTVRVGSYPSFHPEGPEVELVLKSSDEGALAEATAFLEPAVEAIAALHRR</sequence>
<dbReference type="Pfam" id="PF00994">
    <property type="entry name" value="MoCF_biosynth"/>
    <property type="match status" value="1"/>
</dbReference>